<evidence type="ECO:0000313" key="2">
    <source>
        <dbReference type="EMBL" id="KAF2132124.1"/>
    </source>
</evidence>
<feature type="transmembrane region" description="Helical" evidence="1">
    <location>
        <begin position="312"/>
        <end position="335"/>
    </location>
</feature>
<dbReference type="GeneID" id="54403820"/>
<organism evidence="2 3">
    <name type="scientific">Dothidotthia symphoricarpi CBS 119687</name>
    <dbReference type="NCBI Taxonomy" id="1392245"/>
    <lineage>
        <taxon>Eukaryota</taxon>
        <taxon>Fungi</taxon>
        <taxon>Dikarya</taxon>
        <taxon>Ascomycota</taxon>
        <taxon>Pezizomycotina</taxon>
        <taxon>Dothideomycetes</taxon>
        <taxon>Pleosporomycetidae</taxon>
        <taxon>Pleosporales</taxon>
        <taxon>Dothidotthiaceae</taxon>
        <taxon>Dothidotthia</taxon>
    </lineage>
</organism>
<evidence type="ECO:0000256" key="1">
    <source>
        <dbReference type="SAM" id="Phobius"/>
    </source>
</evidence>
<accession>A0A6A6AMG5</accession>
<name>A0A6A6AMG5_9PLEO</name>
<reference evidence="2" key="1">
    <citation type="journal article" date="2020" name="Stud. Mycol.">
        <title>101 Dothideomycetes genomes: a test case for predicting lifestyles and emergence of pathogens.</title>
        <authorList>
            <person name="Haridas S."/>
            <person name="Albert R."/>
            <person name="Binder M."/>
            <person name="Bloem J."/>
            <person name="Labutti K."/>
            <person name="Salamov A."/>
            <person name="Andreopoulos B."/>
            <person name="Baker S."/>
            <person name="Barry K."/>
            <person name="Bills G."/>
            <person name="Bluhm B."/>
            <person name="Cannon C."/>
            <person name="Castanera R."/>
            <person name="Culley D."/>
            <person name="Daum C."/>
            <person name="Ezra D."/>
            <person name="Gonzalez J."/>
            <person name="Henrissat B."/>
            <person name="Kuo A."/>
            <person name="Liang C."/>
            <person name="Lipzen A."/>
            <person name="Lutzoni F."/>
            <person name="Magnuson J."/>
            <person name="Mondo S."/>
            <person name="Nolan M."/>
            <person name="Ohm R."/>
            <person name="Pangilinan J."/>
            <person name="Park H.-J."/>
            <person name="Ramirez L."/>
            <person name="Alfaro M."/>
            <person name="Sun H."/>
            <person name="Tritt A."/>
            <person name="Yoshinaga Y."/>
            <person name="Zwiers L.-H."/>
            <person name="Turgeon B."/>
            <person name="Goodwin S."/>
            <person name="Spatafora J."/>
            <person name="Crous P."/>
            <person name="Grigoriev I."/>
        </authorList>
    </citation>
    <scope>NUCLEOTIDE SEQUENCE</scope>
    <source>
        <strain evidence="2">CBS 119687</strain>
    </source>
</reference>
<dbReference type="OrthoDB" id="5355526at2759"/>
<dbReference type="EMBL" id="ML977501">
    <property type="protein sequence ID" value="KAF2132124.1"/>
    <property type="molecule type" value="Genomic_DNA"/>
</dbReference>
<dbReference type="AlphaFoldDB" id="A0A6A6AMG5"/>
<keyword evidence="1" id="KW-1133">Transmembrane helix</keyword>
<feature type="transmembrane region" description="Helical" evidence="1">
    <location>
        <begin position="341"/>
        <end position="361"/>
    </location>
</feature>
<dbReference type="RefSeq" id="XP_033526511.1">
    <property type="nucleotide sequence ID" value="XM_033663388.1"/>
</dbReference>
<dbReference type="Proteomes" id="UP000799771">
    <property type="component" value="Unassembled WGS sequence"/>
</dbReference>
<sequence length="368" mass="41410">MDVVLLSTYQLSIAAGWLERPLAPNMVRLRWHCNCGDSLFSDVVECRPNGIADLIANMERASAIKVRATPYIRHSGNQQYVKPNLGPWLRTTVNAVASIFGRTGTPSSCLPQHTKLHATATRTTPTVDPAQRQALHLMACMHRDQQRKILKQDRVEAIHTDRDLLAFLHRQYIHHRGRILSIFSLRNIKGIHFIKFHLPMGGSVIVRNHDPCCVAVTDTTALRTCECIPPKAKVEPSPTAEYRCTPGPPATHPLIPPEYLLMLMTCPSHTHEQDTWILDQIPRRTCGELRGKVGQPAEGWGIYYQEDWNCDMIVLGVYIIFLLASLLFGILWSVYKFDIQGAFGVSAYMVSMVVILVHLTAMGAEKMR</sequence>
<keyword evidence="3" id="KW-1185">Reference proteome</keyword>
<keyword evidence="1" id="KW-0812">Transmembrane</keyword>
<keyword evidence="1" id="KW-0472">Membrane</keyword>
<proteinExistence type="predicted"/>
<evidence type="ECO:0000313" key="3">
    <source>
        <dbReference type="Proteomes" id="UP000799771"/>
    </source>
</evidence>
<gene>
    <name evidence="2" type="ORF">P153DRAFT_285294</name>
</gene>
<protein>
    <submittedName>
        <fullName evidence="2">Uncharacterized protein</fullName>
    </submittedName>
</protein>